<dbReference type="Proteomes" id="UP000252415">
    <property type="component" value="Unassembled WGS sequence"/>
</dbReference>
<accession>A0A368WCY1</accession>
<gene>
    <name evidence="1" type="ORF">DFP97_102515</name>
</gene>
<reference evidence="1 2" key="1">
    <citation type="submission" date="2018-07" db="EMBL/GenBank/DDBJ databases">
        <title>Genomic Encyclopedia of Type Strains, Phase III (KMG-III): the genomes of soil and plant-associated and newly described type strains.</title>
        <authorList>
            <person name="Whitman W."/>
        </authorList>
    </citation>
    <scope>NUCLEOTIDE SEQUENCE [LARGE SCALE GENOMIC DNA]</scope>
    <source>
        <strain evidence="1 2">CECT 7506</strain>
    </source>
</reference>
<comment type="caution">
    <text evidence="1">The sequence shown here is derived from an EMBL/GenBank/DDBJ whole genome shotgun (WGS) entry which is preliminary data.</text>
</comment>
<name>A0A368WCY1_9BACL</name>
<evidence type="ECO:0000313" key="1">
    <source>
        <dbReference type="EMBL" id="RCW51317.1"/>
    </source>
</evidence>
<dbReference type="AlphaFoldDB" id="A0A368WCY1"/>
<protein>
    <submittedName>
        <fullName evidence="1">Uncharacterized protein</fullName>
    </submittedName>
</protein>
<dbReference type="EMBL" id="QPJD01000002">
    <property type="protein sequence ID" value="RCW51317.1"/>
    <property type="molecule type" value="Genomic_DNA"/>
</dbReference>
<organism evidence="1 2">
    <name type="scientific">Paenibacillus prosopidis</name>
    <dbReference type="NCBI Taxonomy" id="630520"/>
    <lineage>
        <taxon>Bacteria</taxon>
        <taxon>Bacillati</taxon>
        <taxon>Bacillota</taxon>
        <taxon>Bacilli</taxon>
        <taxon>Bacillales</taxon>
        <taxon>Paenibacillaceae</taxon>
        <taxon>Paenibacillus</taxon>
    </lineage>
</organism>
<evidence type="ECO:0000313" key="2">
    <source>
        <dbReference type="Proteomes" id="UP000252415"/>
    </source>
</evidence>
<sequence length="51" mass="6248">MWYVWECNQCGSTMTLNYDATEEDYHRIKNCGCKLDGLYEWKYNYDEVHNN</sequence>
<keyword evidence="2" id="KW-1185">Reference proteome</keyword>
<proteinExistence type="predicted"/>